<proteinExistence type="predicted"/>
<evidence type="ECO:0000313" key="4">
    <source>
        <dbReference type="Proteomes" id="UP001597128"/>
    </source>
</evidence>
<comment type="caution">
    <text evidence="3">The sequence shown here is derived from an EMBL/GenBank/DDBJ whole genome shotgun (WGS) entry which is preliminary data.</text>
</comment>
<evidence type="ECO:0000256" key="2">
    <source>
        <dbReference type="SAM" id="SignalP"/>
    </source>
</evidence>
<dbReference type="InterPro" id="IPR012899">
    <property type="entry name" value="LTXXQ"/>
</dbReference>
<dbReference type="EMBL" id="JBHTKB010000001">
    <property type="protein sequence ID" value="MFD0912893.1"/>
    <property type="molecule type" value="Genomic_DNA"/>
</dbReference>
<dbReference type="RefSeq" id="WP_379056087.1">
    <property type="nucleotide sequence ID" value="NZ_JBHTKB010000001.1"/>
</dbReference>
<sequence>MKLKQLAIAGSLALLSVTAFADHGPACGKGKFDKTTWQEHRAEHFEKHQERLHTVLQLTAAQENAWKTYQTQIKPKDKGERPDVAGLDKLNTVQRLDKLDALDKERDARQAERSKAIRTFYAQLNDAQKKVFDENAFPHPHHGGRGHDHGGPQHDKPLHNQPPQDQPQS</sequence>
<reference evidence="4" key="1">
    <citation type="journal article" date="2019" name="Int. J. Syst. Evol. Microbiol.">
        <title>The Global Catalogue of Microorganisms (GCM) 10K type strain sequencing project: providing services to taxonomists for standard genome sequencing and annotation.</title>
        <authorList>
            <consortium name="The Broad Institute Genomics Platform"/>
            <consortium name="The Broad Institute Genome Sequencing Center for Infectious Disease"/>
            <person name="Wu L."/>
            <person name="Ma J."/>
        </authorList>
    </citation>
    <scope>NUCLEOTIDE SEQUENCE [LARGE SCALE GENOMIC DNA]</scope>
    <source>
        <strain evidence="4">CCUG 58412</strain>
    </source>
</reference>
<gene>
    <name evidence="3" type="ORF">ACFQ1Z_04975</name>
</gene>
<protein>
    <submittedName>
        <fullName evidence="3">Spy/CpxP family protein refolding chaperone</fullName>
    </submittedName>
</protein>
<organism evidence="3 4">
    <name type="scientific">Methylophilus luteus</name>
    <dbReference type="NCBI Taxonomy" id="640108"/>
    <lineage>
        <taxon>Bacteria</taxon>
        <taxon>Pseudomonadati</taxon>
        <taxon>Pseudomonadota</taxon>
        <taxon>Betaproteobacteria</taxon>
        <taxon>Nitrosomonadales</taxon>
        <taxon>Methylophilaceae</taxon>
        <taxon>Methylophilus</taxon>
    </lineage>
</organism>
<feature type="chain" id="PRO_5045929186" evidence="2">
    <location>
        <begin position="22"/>
        <end position="169"/>
    </location>
</feature>
<dbReference type="Proteomes" id="UP001597128">
    <property type="component" value="Unassembled WGS sequence"/>
</dbReference>
<feature type="compositionally biased region" description="Basic and acidic residues" evidence="1">
    <location>
        <begin position="145"/>
        <end position="158"/>
    </location>
</feature>
<accession>A0ABW3F4Y1</accession>
<evidence type="ECO:0000313" key="3">
    <source>
        <dbReference type="EMBL" id="MFD0912893.1"/>
    </source>
</evidence>
<keyword evidence="4" id="KW-1185">Reference proteome</keyword>
<feature type="region of interest" description="Disordered" evidence="1">
    <location>
        <begin position="131"/>
        <end position="169"/>
    </location>
</feature>
<evidence type="ECO:0000256" key="1">
    <source>
        <dbReference type="SAM" id="MobiDB-lite"/>
    </source>
</evidence>
<feature type="signal peptide" evidence="2">
    <location>
        <begin position="1"/>
        <end position="21"/>
    </location>
</feature>
<name>A0ABW3F4Y1_9PROT</name>
<keyword evidence="2" id="KW-0732">Signal</keyword>
<dbReference type="Pfam" id="PF07813">
    <property type="entry name" value="LTXXQ"/>
    <property type="match status" value="1"/>
</dbReference>